<reference evidence="4 5" key="1">
    <citation type="submission" date="2018-05" db="EMBL/GenBank/DDBJ databases">
        <title>Acuticoccus sediminis sp. nov., isolated from deep-sea sediment of Indian Ocean.</title>
        <authorList>
            <person name="Liu X."/>
            <person name="Lai Q."/>
            <person name="Du Y."/>
            <person name="Sun F."/>
            <person name="Zhang X."/>
            <person name="Wang S."/>
            <person name="Shao Z."/>
        </authorList>
    </citation>
    <scope>NUCLEOTIDE SEQUENCE [LARGE SCALE GENOMIC DNA]</scope>
    <source>
        <strain evidence="4 5">PTG4-2</strain>
    </source>
</reference>
<organism evidence="4 5">
    <name type="scientific">Acuticoccus sediminis</name>
    <dbReference type="NCBI Taxonomy" id="2184697"/>
    <lineage>
        <taxon>Bacteria</taxon>
        <taxon>Pseudomonadati</taxon>
        <taxon>Pseudomonadota</taxon>
        <taxon>Alphaproteobacteria</taxon>
        <taxon>Hyphomicrobiales</taxon>
        <taxon>Amorphaceae</taxon>
        <taxon>Acuticoccus</taxon>
    </lineage>
</organism>
<evidence type="ECO:0000313" key="4">
    <source>
        <dbReference type="EMBL" id="RAI01156.1"/>
    </source>
</evidence>
<keyword evidence="2 3" id="KW-0143">Chaperone</keyword>
<dbReference type="OrthoDB" id="9798772at2"/>
<gene>
    <name evidence="3" type="primary">ureF</name>
    <name evidence="4" type="ORF">DLJ53_14965</name>
</gene>
<dbReference type="InterPro" id="IPR002639">
    <property type="entry name" value="UreF"/>
</dbReference>
<evidence type="ECO:0000256" key="1">
    <source>
        <dbReference type="ARBA" id="ARBA00022988"/>
    </source>
</evidence>
<dbReference type="Proteomes" id="UP000249590">
    <property type="component" value="Unassembled WGS sequence"/>
</dbReference>
<dbReference type="HAMAP" id="MF_01385">
    <property type="entry name" value="UreF"/>
    <property type="match status" value="1"/>
</dbReference>
<dbReference type="AlphaFoldDB" id="A0A8B2NN90"/>
<evidence type="ECO:0000256" key="3">
    <source>
        <dbReference type="HAMAP-Rule" id="MF_01385"/>
    </source>
</evidence>
<dbReference type="PANTHER" id="PTHR33620">
    <property type="entry name" value="UREASE ACCESSORY PROTEIN F"/>
    <property type="match status" value="1"/>
</dbReference>
<dbReference type="EMBL" id="QHHQ01000003">
    <property type="protein sequence ID" value="RAI01156.1"/>
    <property type="molecule type" value="Genomic_DNA"/>
</dbReference>
<keyword evidence="5" id="KW-1185">Reference proteome</keyword>
<comment type="subcellular location">
    <subcellularLocation>
        <location evidence="3">Cytoplasm</location>
    </subcellularLocation>
</comment>
<comment type="subunit">
    <text evidence="3">UreD, UreF and UreG form a complex that acts as a GTP-hydrolysis-dependent molecular chaperone, activating the urease apoprotein by helping to assemble the nickel containing metallocenter of UreC. The UreE protein probably delivers the nickel.</text>
</comment>
<dbReference type="PIRSF" id="PIRSF009467">
    <property type="entry name" value="Ureas_acces_UreF"/>
    <property type="match status" value="1"/>
</dbReference>
<keyword evidence="1 3" id="KW-0996">Nickel insertion</keyword>
<evidence type="ECO:0000256" key="2">
    <source>
        <dbReference type="ARBA" id="ARBA00023186"/>
    </source>
</evidence>
<protein>
    <recommendedName>
        <fullName evidence="3">Urease accessory protein UreF</fullName>
    </recommendedName>
</protein>
<dbReference type="Gene3D" id="1.10.4190.10">
    <property type="entry name" value="Urease accessory protein UreF"/>
    <property type="match status" value="1"/>
</dbReference>
<evidence type="ECO:0000313" key="5">
    <source>
        <dbReference type="Proteomes" id="UP000249590"/>
    </source>
</evidence>
<keyword evidence="3" id="KW-0963">Cytoplasm</keyword>
<proteinExistence type="inferred from homology"/>
<comment type="function">
    <text evidence="3">Required for maturation of urease via the functional incorporation of the urease nickel metallocenter.</text>
</comment>
<dbReference type="PANTHER" id="PTHR33620:SF1">
    <property type="entry name" value="UREASE ACCESSORY PROTEIN F"/>
    <property type="match status" value="1"/>
</dbReference>
<comment type="similarity">
    <text evidence="3">Belongs to the UreF family.</text>
</comment>
<accession>A0A8B2NN90</accession>
<comment type="caution">
    <text evidence="4">The sequence shown here is derived from an EMBL/GenBank/DDBJ whole genome shotgun (WGS) entry which is preliminary data.</text>
</comment>
<dbReference type="GO" id="GO:0016151">
    <property type="term" value="F:nickel cation binding"/>
    <property type="evidence" value="ECO:0007669"/>
    <property type="project" value="UniProtKB-UniRule"/>
</dbReference>
<dbReference type="GO" id="GO:0005737">
    <property type="term" value="C:cytoplasm"/>
    <property type="evidence" value="ECO:0007669"/>
    <property type="project" value="UniProtKB-SubCell"/>
</dbReference>
<dbReference type="InterPro" id="IPR038277">
    <property type="entry name" value="UreF_sf"/>
</dbReference>
<name>A0A8B2NN90_9HYPH</name>
<dbReference type="Pfam" id="PF01730">
    <property type="entry name" value="UreF"/>
    <property type="match status" value="1"/>
</dbReference>
<sequence length="228" mass="23725">MTSEPVAAAPDELALLLTWFSPACPIGAFSYSHGLETLFENGGLDNAAATRAAVETALRDGAGRTDAILIAHAWRAARARDGRTLDDLSDLGLALSPSAERREETLRQGNAFAGLFDTVWPGALGLSDRDRPLPVVVGAAGGLHGVPLRPLLIAALHAFAANLVSAAVRLVPLGQTDGQRVTAALLPVTIEVAVAAETAVLDDITATAIGLDVCAMAHETQHVRLFRS</sequence>